<dbReference type="OrthoDB" id="6382835at2759"/>
<evidence type="ECO:0000256" key="2">
    <source>
        <dbReference type="PROSITE-ProRule" id="PRU00497"/>
    </source>
</evidence>
<dbReference type="Pfam" id="PF00379">
    <property type="entry name" value="Chitin_bind_4"/>
    <property type="match status" value="1"/>
</dbReference>
<accession>A0A6L2PIK4</accession>
<evidence type="ECO:0008006" key="5">
    <source>
        <dbReference type="Google" id="ProtNLM"/>
    </source>
</evidence>
<dbReference type="GO" id="GO:0031012">
    <property type="term" value="C:extracellular matrix"/>
    <property type="evidence" value="ECO:0007669"/>
    <property type="project" value="TreeGrafter"/>
</dbReference>
<dbReference type="PROSITE" id="PS00233">
    <property type="entry name" value="CHIT_BIND_RR_1"/>
    <property type="match status" value="1"/>
</dbReference>
<dbReference type="PANTHER" id="PTHR12236">
    <property type="entry name" value="STRUCTURAL CONTITUENT OF CUTICLE"/>
    <property type="match status" value="1"/>
</dbReference>
<dbReference type="PRINTS" id="PR00947">
    <property type="entry name" value="CUTICLE"/>
</dbReference>
<dbReference type="InterPro" id="IPR000618">
    <property type="entry name" value="Insect_cuticle"/>
</dbReference>
<evidence type="ECO:0000313" key="4">
    <source>
        <dbReference type="Proteomes" id="UP000502823"/>
    </source>
</evidence>
<dbReference type="AlphaFoldDB" id="A0A6L2PIK4"/>
<dbReference type="PROSITE" id="PS51155">
    <property type="entry name" value="CHIT_BIND_RR_2"/>
    <property type="match status" value="1"/>
</dbReference>
<dbReference type="GO" id="GO:0005615">
    <property type="term" value="C:extracellular space"/>
    <property type="evidence" value="ECO:0007669"/>
    <property type="project" value="TreeGrafter"/>
</dbReference>
<name>A0A6L2PIK4_COPFO</name>
<dbReference type="Proteomes" id="UP000502823">
    <property type="component" value="Unassembled WGS sequence"/>
</dbReference>
<evidence type="ECO:0000256" key="1">
    <source>
        <dbReference type="ARBA" id="ARBA00022460"/>
    </source>
</evidence>
<protein>
    <recommendedName>
        <fullName evidence="5">Cuticle protein</fullName>
    </recommendedName>
</protein>
<dbReference type="FunCoup" id="A0A6L2PIK4">
    <property type="interactions" value="19"/>
</dbReference>
<dbReference type="InParanoid" id="A0A6L2PIK4"/>
<dbReference type="EMBL" id="BLKM01000181">
    <property type="protein sequence ID" value="GFG29887.1"/>
    <property type="molecule type" value="Genomic_DNA"/>
</dbReference>
<proteinExistence type="predicted"/>
<gene>
    <name evidence="3" type="ORF">Cfor_09909</name>
</gene>
<keyword evidence="4" id="KW-1185">Reference proteome</keyword>
<dbReference type="InterPro" id="IPR031311">
    <property type="entry name" value="CHIT_BIND_RR_consensus"/>
</dbReference>
<keyword evidence="1 2" id="KW-0193">Cuticle</keyword>
<organism evidence="3 4">
    <name type="scientific">Coptotermes formosanus</name>
    <name type="common">Formosan subterranean termite</name>
    <dbReference type="NCBI Taxonomy" id="36987"/>
    <lineage>
        <taxon>Eukaryota</taxon>
        <taxon>Metazoa</taxon>
        <taxon>Ecdysozoa</taxon>
        <taxon>Arthropoda</taxon>
        <taxon>Hexapoda</taxon>
        <taxon>Insecta</taxon>
        <taxon>Pterygota</taxon>
        <taxon>Neoptera</taxon>
        <taxon>Polyneoptera</taxon>
        <taxon>Dictyoptera</taxon>
        <taxon>Blattodea</taxon>
        <taxon>Blattoidea</taxon>
        <taxon>Termitoidae</taxon>
        <taxon>Rhinotermitidae</taxon>
        <taxon>Coptotermes</taxon>
    </lineage>
</organism>
<dbReference type="PANTHER" id="PTHR12236:SF95">
    <property type="entry name" value="CUTICULAR PROTEIN 76BD, ISOFORM C-RELATED"/>
    <property type="match status" value="1"/>
</dbReference>
<dbReference type="InterPro" id="IPR051217">
    <property type="entry name" value="Insect_Cuticle_Struc_Prot"/>
</dbReference>
<dbReference type="GO" id="GO:0042302">
    <property type="term" value="F:structural constituent of cuticle"/>
    <property type="evidence" value="ECO:0007669"/>
    <property type="project" value="UniProtKB-UniRule"/>
</dbReference>
<comment type="caution">
    <text evidence="3">The sequence shown here is derived from an EMBL/GenBank/DDBJ whole genome shotgun (WGS) entry which is preliminary data.</text>
</comment>
<sequence length="158" mass="17137">MSCESMSWEHPASYKDRGGPQLKQTAVTLRRRYGAPLCKCSGGPSIVGCVVTLVSILATTAHGGYPYAAPSYVYPDAYPQYSFAYSVQDSLTGDSKAQHETRDGGVVKGSYSLVEPDGTTRIVEYSADPVNGFNAVVHRKPSAVKLAPLYHGYQPHRY</sequence>
<reference evidence="4" key="1">
    <citation type="submission" date="2020-01" db="EMBL/GenBank/DDBJ databases">
        <title>Draft genome sequence of the Termite Coptotermes fromosanus.</title>
        <authorList>
            <person name="Itakura S."/>
            <person name="Yosikawa Y."/>
            <person name="Umezawa K."/>
        </authorList>
    </citation>
    <scope>NUCLEOTIDE SEQUENCE [LARGE SCALE GENOMIC DNA]</scope>
</reference>
<evidence type="ECO:0000313" key="3">
    <source>
        <dbReference type="EMBL" id="GFG29887.1"/>
    </source>
</evidence>